<dbReference type="Pfam" id="PF20118">
    <property type="entry name" value="DUF6508"/>
    <property type="match status" value="1"/>
</dbReference>
<dbReference type="PANTHER" id="PTHR42692">
    <property type="entry name" value="NUCLEOTIDE PYROPHOSPHOHYDROLASE"/>
    <property type="match status" value="1"/>
</dbReference>
<protein>
    <submittedName>
        <fullName evidence="1">Uncharacterized protein</fullName>
    </submittedName>
</protein>
<organism evidence="1 2">
    <name type="scientific">Paenirhodobacter populi</name>
    <dbReference type="NCBI Taxonomy" id="2306993"/>
    <lineage>
        <taxon>Bacteria</taxon>
        <taxon>Pseudomonadati</taxon>
        <taxon>Pseudomonadota</taxon>
        <taxon>Alphaproteobacteria</taxon>
        <taxon>Rhodobacterales</taxon>
        <taxon>Rhodobacter group</taxon>
        <taxon>Paenirhodobacter</taxon>
    </lineage>
</organism>
<dbReference type="EMBL" id="SAUZ01000001">
    <property type="protein sequence ID" value="RWR24463.1"/>
    <property type="molecule type" value="Genomic_DNA"/>
</dbReference>
<evidence type="ECO:0000313" key="1">
    <source>
        <dbReference type="EMBL" id="RWR24463.1"/>
    </source>
</evidence>
<evidence type="ECO:0000313" key="2">
    <source>
        <dbReference type="Proteomes" id="UP000284476"/>
    </source>
</evidence>
<dbReference type="RefSeq" id="WP_128207233.1">
    <property type="nucleotide sequence ID" value="NZ_JBHRSO010000057.1"/>
</dbReference>
<accession>A0A443JVD4</accession>
<dbReference type="PANTHER" id="PTHR42692:SF1">
    <property type="entry name" value="NUCLEOTIDE PYROPHOSPHOHYDROLASE"/>
    <property type="match status" value="1"/>
</dbReference>
<dbReference type="Proteomes" id="UP000284476">
    <property type="component" value="Unassembled WGS sequence"/>
</dbReference>
<dbReference type="AlphaFoldDB" id="A0A443JVD4"/>
<name>A0A443JVD4_9RHOB</name>
<gene>
    <name evidence="1" type="ORF">D2T30_00695</name>
</gene>
<sequence length="141" mass="15891">MPDPDLRILARFLPEFESPDFPLGVWSPMQQAEDGVYTMPYVTLSPVVEEFVQAAYDGGWVLCDLDWPKWKETEEAITRYRDPDALARATPHQLAQLLTVFIRQDRFVEGALLDDVKSGHVLAILRRAAELLGSGEPSSEC</sequence>
<dbReference type="InterPro" id="IPR047046">
    <property type="entry name" value="YpjD/YvdC"/>
</dbReference>
<reference evidence="1 2" key="1">
    <citation type="submission" date="2019-01" db="EMBL/GenBank/DDBJ databases">
        <title>Sinorhodobacter populi sp. nov. isolated from the symptomatic bark tissue of Populus euramericana canker.</title>
        <authorList>
            <person name="Xu G."/>
        </authorList>
    </citation>
    <scope>NUCLEOTIDE SEQUENCE [LARGE SCALE GENOMIC DNA]</scope>
    <source>
        <strain evidence="1 2">SK2B-1</strain>
    </source>
</reference>
<comment type="caution">
    <text evidence="1">The sequence shown here is derived from an EMBL/GenBank/DDBJ whole genome shotgun (WGS) entry which is preliminary data.</text>
</comment>
<proteinExistence type="predicted"/>
<reference evidence="1 2" key="2">
    <citation type="submission" date="2019-01" db="EMBL/GenBank/DDBJ databases">
        <authorList>
            <person name="Li Y."/>
        </authorList>
    </citation>
    <scope>NUCLEOTIDE SEQUENCE [LARGE SCALE GENOMIC DNA]</scope>
    <source>
        <strain evidence="1 2">SK2B-1</strain>
    </source>
</reference>
<dbReference type="InterPro" id="IPR045425">
    <property type="entry name" value="DUF6508"/>
</dbReference>